<sequence>MYESLMRYLILFVLPLIFSASSYALTVNITVKGEDIRYENARAIYGNSFYLTTASEIFSGLEPTKKWIPTVEKGTKTITLTNGSTQAETTVGIYGFEFDWGGLNSSIDTSDSSHGSGLEKARCSPEQTSSGVLLINNAASYSCISNYPVVSTKENIPFYFIRPMFRINDLVTALKGKPEGVYVGSLNVPVRYYFYNSMSIFTYRNLLLNLTFQVNYIPEVLTSLIVTPENGGVMPPQYGSGTVKGETRFSIEALGYFNTGIKMKFDTSKDYSLTHTSQAEKKIPYYVHCDTCDDKVIINEKGKMTTSVLNNAGVVLAPVGSDKTKINYNLTVGYSDKTVNEVVTGGYSGSFVVVFGLDF</sequence>
<organism evidence="1">
    <name type="scientific">Shewanella sp. (strain MR-7)</name>
    <dbReference type="NCBI Taxonomy" id="60481"/>
    <lineage>
        <taxon>Bacteria</taxon>
        <taxon>Pseudomonadati</taxon>
        <taxon>Pseudomonadota</taxon>
        <taxon>Gammaproteobacteria</taxon>
        <taxon>Alteromonadales</taxon>
        <taxon>Shewanellaceae</taxon>
        <taxon>Shewanella</taxon>
    </lineage>
</organism>
<dbReference type="KEGG" id="shm:Shewmr7_2310"/>
<protein>
    <submittedName>
        <fullName evidence="1">Uncharacterized protein</fullName>
    </submittedName>
</protein>
<gene>
    <name evidence="1" type="ordered locus">Shewmr7_2310</name>
</gene>
<name>Q0HUA8_SHESR</name>
<accession>Q0HUA8</accession>
<evidence type="ECO:0000313" key="1">
    <source>
        <dbReference type="EMBL" id="ABI43297.1"/>
    </source>
</evidence>
<reference evidence="1" key="1">
    <citation type="submission" date="2006-08" db="EMBL/GenBank/DDBJ databases">
        <title>Complete sequence of Chromosome1 of Shewanella sp. MR-7.</title>
        <authorList>
            <consortium name="US DOE Joint Genome Institute"/>
            <person name="Copeland A."/>
            <person name="Lucas S."/>
            <person name="Lapidus A."/>
            <person name="Barry K."/>
            <person name="Detter J.C."/>
            <person name="Glavina del Rio T."/>
            <person name="Hammon N."/>
            <person name="Israni S."/>
            <person name="Dalin E."/>
            <person name="Tice H."/>
            <person name="Pitluck S."/>
            <person name="Kiss H."/>
            <person name="Brettin T."/>
            <person name="Bruce D."/>
            <person name="Han C."/>
            <person name="Tapia R."/>
            <person name="Gilna P."/>
            <person name="Schmutz J."/>
            <person name="Larimer F."/>
            <person name="Land M."/>
            <person name="Hauser L."/>
            <person name="Kyrpides N."/>
            <person name="Mikhailova N."/>
            <person name="Nealson K."/>
            <person name="Konstantinidis K."/>
            <person name="Klappenbach J."/>
            <person name="Tiedje J."/>
            <person name="Richardson P."/>
        </authorList>
    </citation>
    <scope>NUCLEOTIDE SEQUENCE</scope>
    <source>
        <strain evidence="1">MR-7</strain>
    </source>
</reference>
<dbReference type="EMBL" id="CP000444">
    <property type="protein sequence ID" value="ABI43297.1"/>
    <property type="molecule type" value="Genomic_DNA"/>
</dbReference>
<dbReference type="HOGENOM" id="CLU_063869_0_0_6"/>
<dbReference type="AlphaFoldDB" id="Q0HUA8"/>
<proteinExistence type="predicted"/>